<dbReference type="EMBL" id="JAIWYP010000011">
    <property type="protein sequence ID" value="KAH3734903.1"/>
    <property type="molecule type" value="Genomic_DNA"/>
</dbReference>
<sequence>MQNFWPIYITPFNRLQRRLWIISGRYTSHRSIDSSDDCGSFLADIHHTVQSTPATTVDHFWPIYITPFNRLQRRLWIISGRYTSHRSIDSSDDCGSFLADIHHTVQSTPATTVDHFWPIYITPFNRLQRRLWIISGRYTSHRSIDSSDDCGSFLADIHHTVQSTPATTVDHFWPIYITPFNRLQRRLLIISGRYTSHRSIDSSDDCGSFLADIHHTVQSTPATTVDHFWPIYITPFNRLQRRLWIISGRYTSHRSIDSSDDCGSFLADIHHTVQSTPATTVDHFWPIYITPFNRLQRRLWIISGRYTSHRSIDSSDDCGSFLADIHHTVQSTPATTVDHFWPIYITPFNRLQRRLWIISGRYTSHRSIDSSDDCGSFLADIHHTVQSTPATTVDHFWPIYITPFNRLQRRLWIISGRYTSHRSIDSSDDCGSFLADIHHTVQSTPATTVDHFWPIYITPFNRLQRRLWIISGRYTSHRSIDSSDDCGSFLADIHHTVQSTPATTVDHFWPIYITPFNRLQRRLWIISGRYTSHRSIDSSDDCGSFLADIHHTVQSTPATTVDHFWPIYITPFNRLQRRLWIISGRYTSHRSIDSSDDCGSFLADIHHTDQSTPATTVDHFWPIYITPFNRLQRRLWIISGRYTSHRSIDSSDDCGSFLADIHHTVQSTPATTVDHFWPIYITPFNRLQRRLWIMRLLRYCKHVGEKRSVRISIFFIFYVLD</sequence>
<name>A0A9D4HW49_DREPO</name>
<accession>A0A9D4HW49</accession>
<protein>
    <submittedName>
        <fullName evidence="1">Uncharacterized protein</fullName>
    </submittedName>
</protein>
<dbReference type="Proteomes" id="UP000828390">
    <property type="component" value="Unassembled WGS sequence"/>
</dbReference>
<dbReference type="AlphaFoldDB" id="A0A9D4HW49"/>
<keyword evidence="2" id="KW-1185">Reference proteome</keyword>
<organism evidence="1 2">
    <name type="scientific">Dreissena polymorpha</name>
    <name type="common">Zebra mussel</name>
    <name type="synonym">Mytilus polymorpha</name>
    <dbReference type="NCBI Taxonomy" id="45954"/>
    <lineage>
        <taxon>Eukaryota</taxon>
        <taxon>Metazoa</taxon>
        <taxon>Spiralia</taxon>
        <taxon>Lophotrochozoa</taxon>
        <taxon>Mollusca</taxon>
        <taxon>Bivalvia</taxon>
        <taxon>Autobranchia</taxon>
        <taxon>Heteroconchia</taxon>
        <taxon>Euheterodonta</taxon>
        <taxon>Imparidentia</taxon>
        <taxon>Neoheterodontei</taxon>
        <taxon>Myida</taxon>
        <taxon>Dreissenoidea</taxon>
        <taxon>Dreissenidae</taxon>
        <taxon>Dreissena</taxon>
    </lineage>
</organism>
<reference evidence="1" key="2">
    <citation type="submission" date="2020-11" db="EMBL/GenBank/DDBJ databases">
        <authorList>
            <person name="McCartney M.A."/>
            <person name="Auch B."/>
            <person name="Kono T."/>
            <person name="Mallez S."/>
            <person name="Becker A."/>
            <person name="Gohl D.M."/>
            <person name="Silverstein K.A.T."/>
            <person name="Koren S."/>
            <person name="Bechman K.B."/>
            <person name="Herman A."/>
            <person name="Abrahante J.E."/>
            <person name="Garbe J."/>
        </authorList>
    </citation>
    <scope>NUCLEOTIDE SEQUENCE</scope>
    <source>
        <strain evidence="1">Duluth1</strain>
        <tissue evidence="1">Whole animal</tissue>
    </source>
</reference>
<gene>
    <name evidence="1" type="ORF">DPMN_041354</name>
</gene>
<proteinExistence type="predicted"/>
<comment type="caution">
    <text evidence="1">The sequence shown here is derived from an EMBL/GenBank/DDBJ whole genome shotgun (WGS) entry which is preliminary data.</text>
</comment>
<reference evidence="1" key="1">
    <citation type="journal article" date="2019" name="bioRxiv">
        <title>The Genome of the Zebra Mussel, Dreissena polymorpha: A Resource for Invasive Species Research.</title>
        <authorList>
            <person name="McCartney M.A."/>
            <person name="Auch B."/>
            <person name="Kono T."/>
            <person name="Mallez S."/>
            <person name="Zhang Y."/>
            <person name="Obille A."/>
            <person name="Becker A."/>
            <person name="Abrahante J.E."/>
            <person name="Garbe J."/>
            <person name="Badalamenti J.P."/>
            <person name="Herman A."/>
            <person name="Mangelson H."/>
            <person name="Liachko I."/>
            <person name="Sullivan S."/>
            <person name="Sone E.D."/>
            <person name="Koren S."/>
            <person name="Silverstein K.A.T."/>
            <person name="Beckman K.B."/>
            <person name="Gohl D.M."/>
        </authorList>
    </citation>
    <scope>NUCLEOTIDE SEQUENCE</scope>
    <source>
        <strain evidence="1">Duluth1</strain>
        <tissue evidence="1">Whole animal</tissue>
    </source>
</reference>
<evidence type="ECO:0000313" key="1">
    <source>
        <dbReference type="EMBL" id="KAH3734903.1"/>
    </source>
</evidence>
<evidence type="ECO:0000313" key="2">
    <source>
        <dbReference type="Proteomes" id="UP000828390"/>
    </source>
</evidence>